<evidence type="ECO:0000256" key="10">
    <source>
        <dbReference type="PIRSR" id="PIRSR004532-2"/>
    </source>
</evidence>
<evidence type="ECO:0000256" key="7">
    <source>
        <dbReference type="ARBA" id="ARBA00024331"/>
    </source>
</evidence>
<reference evidence="11 12" key="1">
    <citation type="journal article" date="2014" name="PLoS ONE">
        <title>The first complete genome sequence of the class fimbriimonadia in the phylum armatimonadetes.</title>
        <authorList>
            <person name="Hu Z.Y."/>
            <person name="Wang Y.Z."/>
            <person name="Im W.T."/>
            <person name="Wang S.Y."/>
            <person name="Zhao G.P."/>
            <person name="Zheng H.J."/>
            <person name="Quan Z.X."/>
        </authorList>
    </citation>
    <scope>NUCLEOTIDE SEQUENCE [LARGE SCALE GENOMIC DNA]</scope>
    <source>
        <strain evidence="11">Gsoil 348</strain>
    </source>
</reference>
<dbReference type="KEGG" id="fgi:OP10G_3335"/>
<dbReference type="FunFam" id="3.40.190.90:FF:000001">
    <property type="entry name" value="Fructose-1,6-bisphosphatase"/>
    <property type="match status" value="1"/>
</dbReference>
<protein>
    <recommendedName>
        <fullName evidence="8">Fructose-1,6-bisphosphatase</fullName>
    </recommendedName>
</protein>
<dbReference type="GO" id="GO:0046872">
    <property type="term" value="F:metal ion binding"/>
    <property type="evidence" value="ECO:0007669"/>
    <property type="project" value="UniProtKB-KW"/>
</dbReference>
<dbReference type="GO" id="GO:0006094">
    <property type="term" value="P:gluconeogenesis"/>
    <property type="evidence" value="ECO:0007669"/>
    <property type="project" value="InterPro"/>
</dbReference>
<dbReference type="CDD" id="cd01516">
    <property type="entry name" value="FBPase_glpX"/>
    <property type="match status" value="1"/>
</dbReference>
<gene>
    <name evidence="11" type="ORF">OP10G_3335</name>
</gene>
<dbReference type="STRING" id="661478.OP10G_3335"/>
<evidence type="ECO:0000256" key="8">
    <source>
        <dbReference type="PIRNR" id="PIRNR004532"/>
    </source>
</evidence>
<keyword evidence="12" id="KW-1185">Reference proteome</keyword>
<dbReference type="InterPro" id="IPR004464">
    <property type="entry name" value="FBPase_class-2/SBPase"/>
</dbReference>
<feature type="binding site" evidence="9">
    <location>
        <position position="27"/>
    </location>
    <ligand>
        <name>Mn(2+)</name>
        <dbReference type="ChEBI" id="CHEBI:29035"/>
        <label>1</label>
    </ligand>
</feature>
<keyword evidence="4" id="KW-0378">Hydrolase</keyword>
<dbReference type="SUPFAM" id="SSF56655">
    <property type="entry name" value="Carbohydrate phosphatase"/>
    <property type="match status" value="1"/>
</dbReference>
<feature type="binding site" evidence="10">
    <location>
        <position position="206"/>
    </location>
    <ligand>
        <name>substrate</name>
    </ligand>
</feature>
<dbReference type="PIRSF" id="PIRSF004532">
    <property type="entry name" value="GlpX"/>
    <property type="match status" value="1"/>
</dbReference>
<evidence type="ECO:0000256" key="2">
    <source>
        <dbReference type="ARBA" id="ARBA00008989"/>
    </source>
</evidence>
<evidence type="ECO:0000313" key="12">
    <source>
        <dbReference type="Proteomes" id="UP000027982"/>
    </source>
</evidence>
<dbReference type="eggNOG" id="COG1494">
    <property type="taxonomic scope" value="Bacteria"/>
</dbReference>
<feature type="binding site" evidence="10">
    <location>
        <position position="115"/>
    </location>
    <ligand>
        <name>substrate</name>
    </ligand>
</feature>
<evidence type="ECO:0000256" key="5">
    <source>
        <dbReference type="ARBA" id="ARBA00023211"/>
    </source>
</evidence>
<evidence type="ECO:0000313" key="11">
    <source>
        <dbReference type="EMBL" id="AIE86703.1"/>
    </source>
</evidence>
<feature type="binding site" evidence="9">
    <location>
        <position position="79"/>
    </location>
    <ligand>
        <name>Mn(2+)</name>
        <dbReference type="ChEBI" id="CHEBI:29035"/>
        <label>2</label>
    </ligand>
</feature>
<feature type="binding site" evidence="10">
    <location>
        <begin position="82"/>
        <end position="84"/>
    </location>
    <ligand>
        <name>substrate</name>
    </ligand>
</feature>
<dbReference type="AlphaFoldDB" id="A0A068NT35"/>
<feature type="binding site" evidence="9">
    <location>
        <position position="51"/>
    </location>
    <ligand>
        <name>Mn(2+)</name>
        <dbReference type="ChEBI" id="CHEBI:29035"/>
        <label>1</label>
    </ligand>
</feature>
<dbReference type="Gene3D" id="3.40.190.90">
    <property type="match status" value="1"/>
</dbReference>
<comment type="similarity">
    <text evidence="2 8">Belongs to the FBPase class 2 family.</text>
</comment>
<keyword evidence="6 8" id="KW-0119">Carbohydrate metabolism</keyword>
<dbReference type="GO" id="GO:0005829">
    <property type="term" value="C:cytosol"/>
    <property type="evidence" value="ECO:0007669"/>
    <property type="project" value="TreeGrafter"/>
</dbReference>
<feature type="binding site" evidence="10">
    <location>
        <begin position="160"/>
        <end position="162"/>
    </location>
    <ligand>
        <name>substrate</name>
    </ligand>
</feature>
<sequence length="313" mass="33355">MDFLRVTEAAALCAARFVGKGDRDGADQAACDGMRRTLNELSMCGTIVIGEGERDEAPMLFIGEQLGNGDGPKIQIAVDPLEGTNLCANGTPNAIAVLAAAIEGEGTLMHAPDCYMDKLVVGEECRGIVDITLPPRVNVRLMSKAMGKEVDELIIGVLDRPRHEQLIREIREAGARVHLVSDGDLSVAVAALDPDSDVDALMGIGGAPEGVITAAATLCCKGEMQARLVFTKGEQRERAEKMVGGDLERVFTTEDLASGNVMFSATGITSGDLLKGVRYRRGFALTESLIMRSATGTIRRIETTHQDAGKYAY</sequence>
<feature type="binding site" evidence="9">
    <location>
        <position position="209"/>
    </location>
    <ligand>
        <name>Mn(2+)</name>
        <dbReference type="ChEBI" id="CHEBI:29035"/>
        <label>2</label>
    </ligand>
</feature>
<keyword evidence="3 9" id="KW-0479">Metal-binding</keyword>
<comment type="pathway">
    <text evidence="7">Carbohydrate biosynthesis.</text>
</comment>
<feature type="binding site" evidence="9">
    <location>
        <position position="82"/>
    </location>
    <ligand>
        <name>Mn(2+)</name>
        <dbReference type="ChEBI" id="CHEBI:29035"/>
        <label>2</label>
    </ligand>
</feature>
<dbReference type="NCBIfam" id="TIGR00330">
    <property type="entry name" value="glpX"/>
    <property type="match status" value="1"/>
</dbReference>
<evidence type="ECO:0000256" key="6">
    <source>
        <dbReference type="ARBA" id="ARBA00023277"/>
    </source>
</evidence>
<evidence type="ECO:0000256" key="1">
    <source>
        <dbReference type="ARBA" id="ARBA00001273"/>
    </source>
</evidence>
<dbReference type="Proteomes" id="UP000027982">
    <property type="component" value="Chromosome"/>
</dbReference>
<dbReference type="EMBL" id="CP007139">
    <property type="protein sequence ID" value="AIE86703.1"/>
    <property type="molecule type" value="Genomic_DNA"/>
</dbReference>
<keyword evidence="5 9" id="KW-0464">Manganese</keyword>
<evidence type="ECO:0000256" key="4">
    <source>
        <dbReference type="ARBA" id="ARBA00022801"/>
    </source>
</evidence>
<dbReference type="Pfam" id="PF03320">
    <property type="entry name" value="FBPase_glpX"/>
    <property type="match status" value="1"/>
</dbReference>
<dbReference type="GO" id="GO:0042132">
    <property type="term" value="F:fructose 1,6-bisphosphate 1-phosphatase activity"/>
    <property type="evidence" value="ECO:0007669"/>
    <property type="project" value="UniProtKB-EC"/>
</dbReference>
<dbReference type="PANTHER" id="PTHR30447">
    <property type="entry name" value="FRUCTOSE-1,6-BISPHOSPHATASE CLASS 2"/>
    <property type="match status" value="1"/>
</dbReference>
<comment type="catalytic activity">
    <reaction evidence="1">
        <text>beta-D-fructose 1,6-bisphosphate + H2O = beta-D-fructose 6-phosphate + phosphate</text>
        <dbReference type="Rhea" id="RHEA:11064"/>
        <dbReference type="ChEBI" id="CHEBI:15377"/>
        <dbReference type="ChEBI" id="CHEBI:32966"/>
        <dbReference type="ChEBI" id="CHEBI:43474"/>
        <dbReference type="ChEBI" id="CHEBI:57634"/>
        <dbReference type="EC" id="3.1.3.11"/>
    </reaction>
</comment>
<dbReference type="HOGENOM" id="CLU_054938_0_0_0"/>
<dbReference type="PANTHER" id="PTHR30447:SF0">
    <property type="entry name" value="FRUCTOSE-1,6-BISPHOSPHATASE 1 CLASS 2-RELATED"/>
    <property type="match status" value="1"/>
</dbReference>
<name>A0A068NT35_FIMGI</name>
<evidence type="ECO:0000256" key="9">
    <source>
        <dbReference type="PIRSR" id="PIRSR004532-1"/>
    </source>
</evidence>
<dbReference type="GO" id="GO:0006071">
    <property type="term" value="P:glycerol metabolic process"/>
    <property type="evidence" value="ECO:0007669"/>
    <property type="project" value="InterPro"/>
</dbReference>
<feature type="binding site" evidence="10">
    <location>
        <begin position="182"/>
        <end position="184"/>
    </location>
    <ligand>
        <name>substrate</name>
    </ligand>
</feature>
<dbReference type="GO" id="GO:0030388">
    <property type="term" value="P:fructose 1,6-bisphosphate metabolic process"/>
    <property type="evidence" value="ECO:0007669"/>
    <property type="project" value="TreeGrafter"/>
</dbReference>
<accession>A0A068NT35</accession>
<evidence type="ECO:0000256" key="3">
    <source>
        <dbReference type="ARBA" id="ARBA00022723"/>
    </source>
</evidence>
<comment type="cofactor">
    <cofactor evidence="9">
        <name>Mn(2+)</name>
        <dbReference type="ChEBI" id="CHEBI:29035"/>
    </cofactor>
</comment>
<dbReference type="Gene3D" id="3.30.540.10">
    <property type="entry name" value="Fructose-1,6-Bisphosphatase, subunit A, domain 1"/>
    <property type="match status" value="1"/>
</dbReference>
<organism evidence="11 12">
    <name type="scientific">Fimbriimonas ginsengisoli Gsoil 348</name>
    <dbReference type="NCBI Taxonomy" id="661478"/>
    <lineage>
        <taxon>Bacteria</taxon>
        <taxon>Bacillati</taxon>
        <taxon>Armatimonadota</taxon>
        <taxon>Fimbriimonadia</taxon>
        <taxon>Fimbriimonadales</taxon>
        <taxon>Fimbriimonadaceae</taxon>
        <taxon>Fimbriimonas</taxon>
    </lineage>
</organism>
<proteinExistence type="inferred from homology"/>